<dbReference type="InterPro" id="IPR005000">
    <property type="entry name" value="Aldolase/citrate-lyase_domain"/>
</dbReference>
<evidence type="ECO:0000256" key="2">
    <source>
        <dbReference type="ARBA" id="ARBA00022723"/>
    </source>
</evidence>
<evidence type="ECO:0000256" key="1">
    <source>
        <dbReference type="ARBA" id="ARBA00005568"/>
    </source>
</evidence>
<dbReference type="SUPFAM" id="SSF51621">
    <property type="entry name" value="Phosphoenolpyruvate/pyruvate domain"/>
    <property type="match status" value="1"/>
</dbReference>
<dbReference type="PANTHER" id="PTHR30502">
    <property type="entry name" value="2-KETO-3-DEOXY-L-RHAMNONATE ALDOLASE"/>
    <property type="match status" value="1"/>
</dbReference>
<comment type="similarity">
    <text evidence="1">Belongs to the HpcH/HpaI aldolase family.</text>
</comment>
<keyword evidence="2" id="KW-0479">Metal-binding</keyword>
<keyword evidence="6" id="KW-1185">Reference proteome</keyword>
<dbReference type="InterPro" id="IPR015813">
    <property type="entry name" value="Pyrv/PenolPyrv_kinase-like_dom"/>
</dbReference>
<evidence type="ECO:0000313" key="6">
    <source>
        <dbReference type="Proteomes" id="UP001519887"/>
    </source>
</evidence>
<dbReference type="Pfam" id="PF03328">
    <property type="entry name" value="HpcH_HpaI"/>
    <property type="match status" value="1"/>
</dbReference>
<dbReference type="Proteomes" id="UP001519887">
    <property type="component" value="Unassembled WGS sequence"/>
</dbReference>
<comment type="caution">
    <text evidence="5">The sequence shown here is derived from an EMBL/GenBank/DDBJ whole genome shotgun (WGS) entry which is preliminary data.</text>
</comment>
<dbReference type="InterPro" id="IPR050251">
    <property type="entry name" value="HpcH-HpaI_aldolase"/>
</dbReference>
<organism evidence="5 6">
    <name type="scientific">Paenibacillus sepulcri</name>
    <dbReference type="NCBI Taxonomy" id="359917"/>
    <lineage>
        <taxon>Bacteria</taxon>
        <taxon>Bacillati</taxon>
        <taxon>Bacillota</taxon>
        <taxon>Bacilli</taxon>
        <taxon>Bacillales</taxon>
        <taxon>Paenibacillaceae</taxon>
        <taxon>Paenibacillus</taxon>
    </lineage>
</organism>
<accession>A0ABS7CJG9</accession>
<evidence type="ECO:0000313" key="5">
    <source>
        <dbReference type="EMBL" id="MBW7460696.1"/>
    </source>
</evidence>
<protein>
    <submittedName>
        <fullName evidence="5">Siderophore biosynthesis protein SbnG</fullName>
    </submittedName>
</protein>
<sequence>MLRSNRLKAKLRAGERAFGLFASIPAPVAVEMIGYAGFDFVIIDMEHVMVNPETLENMIRAAESAGITALVRVPEVHPKLILQVLDSGAQGIVVPHMESAEQAERLVRAAKYCPEGSR</sequence>
<keyword evidence="3" id="KW-0456">Lyase</keyword>
<feature type="non-terminal residue" evidence="5">
    <location>
        <position position="118"/>
    </location>
</feature>
<evidence type="ECO:0000256" key="3">
    <source>
        <dbReference type="ARBA" id="ARBA00023239"/>
    </source>
</evidence>
<name>A0ABS7CJG9_9BACL</name>
<reference evidence="5 6" key="1">
    <citation type="submission" date="2021-07" db="EMBL/GenBank/DDBJ databases">
        <title>Paenibacillus radiodurans sp. nov., isolated from the southeastern edge of Tengger Desert.</title>
        <authorList>
            <person name="Zhang G."/>
        </authorList>
    </citation>
    <scope>NUCLEOTIDE SEQUENCE [LARGE SCALE GENOMIC DNA]</scope>
    <source>
        <strain evidence="5 6">CCM 7311</strain>
    </source>
</reference>
<proteinExistence type="inferred from homology"/>
<dbReference type="PANTHER" id="PTHR30502:SF0">
    <property type="entry name" value="PHOSPHOENOLPYRUVATE CARBOXYLASE FAMILY PROTEIN"/>
    <property type="match status" value="1"/>
</dbReference>
<dbReference type="EMBL" id="JAHZIK010002395">
    <property type="protein sequence ID" value="MBW7460696.1"/>
    <property type="molecule type" value="Genomic_DNA"/>
</dbReference>
<feature type="domain" description="HpcH/HpaI aldolase/citrate lyase" evidence="4">
    <location>
        <begin position="18"/>
        <end position="118"/>
    </location>
</feature>
<dbReference type="Gene3D" id="3.20.20.60">
    <property type="entry name" value="Phosphoenolpyruvate-binding domains"/>
    <property type="match status" value="1"/>
</dbReference>
<dbReference type="InterPro" id="IPR040442">
    <property type="entry name" value="Pyrv_kinase-like_dom_sf"/>
</dbReference>
<gene>
    <name evidence="5" type="ORF">K0U00_42190</name>
</gene>
<evidence type="ECO:0000259" key="4">
    <source>
        <dbReference type="Pfam" id="PF03328"/>
    </source>
</evidence>